<dbReference type="InterPro" id="IPR013785">
    <property type="entry name" value="Aldolase_TIM"/>
</dbReference>
<feature type="domain" description="Glutamate synthase" evidence="2">
    <location>
        <begin position="279"/>
        <end position="400"/>
    </location>
</feature>
<sequence>MSLSRINSSAATLTKNRTEDSITPISGMCVTCVDGCIGMCEIGKSAYRGHEVIYPQPFGVITTASEKVYPVDYSHFNIMGTAVGAHGIEADSDKAIFPAVNLEVAFGHDKGIKFRLPWVIPGLGSTNIAKSNWDGLAIGSALAGTGLTIGENVVGMDPESVIKKGRVVDTVDLKYRVKLYKDHQRDGYGAIILQANVEDTRLGVQEYGIQKLKVECIELKWGQGAKDIGGEVKITNLEKAQMLYERGYVVLPNPTDPDVIKAFERGAFKEFERHSRVGMVSEESFAKRVEELREAGAKYIFLKTGAYRPADLARAVKFASKYKIDLLTVDGAGGGTGMSPWRMMNEWGVPPVEIHSLVYQYTKKLADKGEYVPALAVAGGFTFEDLIFKGLAMGAPFVKLVGMARSPIAAAMVGKTIGQTIEQNLVPVYIERFGNTKDEIFVTASSLRKELGDKEFEKIPTGALGLYTYYERLAQGLRQLMCGSRKFALEHISRDDIAALTREASEISGIPYVMDLDKGEVEKILGK</sequence>
<dbReference type="Proteomes" id="UP000315525">
    <property type="component" value="Unassembled WGS sequence"/>
</dbReference>
<dbReference type="GO" id="GO:0015930">
    <property type="term" value="F:glutamate synthase activity"/>
    <property type="evidence" value="ECO:0007669"/>
    <property type="project" value="InterPro"/>
</dbReference>
<dbReference type="SUPFAM" id="SSF51395">
    <property type="entry name" value="FMN-linked oxidoreductases"/>
    <property type="match status" value="1"/>
</dbReference>
<dbReference type="EMBL" id="SOJN01000142">
    <property type="protein sequence ID" value="TET43996.1"/>
    <property type="molecule type" value="Genomic_DNA"/>
</dbReference>
<organism evidence="3 4">
    <name type="scientific">candidate division TA06 bacterium</name>
    <dbReference type="NCBI Taxonomy" id="2250710"/>
    <lineage>
        <taxon>Bacteria</taxon>
        <taxon>Bacteria division TA06</taxon>
    </lineage>
</organism>
<evidence type="ECO:0000256" key="1">
    <source>
        <dbReference type="ARBA" id="ARBA00009716"/>
    </source>
</evidence>
<evidence type="ECO:0000313" key="3">
    <source>
        <dbReference type="EMBL" id="TET43996.1"/>
    </source>
</evidence>
<comment type="similarity">
    <text evidence="1">Belongs to the glutamate synthase family.</text>
</comment>
<evidence type="ECO:0000313" key="4">
    <source>
        <dbReference type="Proteomes" id="UP000315525"/>
    </source>
</evidence>
<gene>
    <name evidence="3" type="ORF">E3J62_11670</name>
</gene>
<dbReference type="CDD" id="cd02808">
    <property type="entry name" value="GltS_FMN"/>
    <property type="match status" value="1"/>
</dbReference>
<dbReference type="Gene3D" id="3.20.20.70">
    <property type="entry name" value="Aldolase class I"/>
    <property type="match status" value="1"/>
</dbReference>
<accession>A0A523UN93</accession>
<reference evidence="3 4" key="1">
    <citation type="submission" date="2019-03" db="EMBL/GenBank/DDBJ databases">
        <title>Metabolic potential of uncultured bacteria and archaea associated with petroleum seepage in deep-sea sediments.</title>
        <authorList>
            <person name="Dong X."/>
            <person name="Hubert C."/>
        </authorList>
    </citation>
    <scope>NUCLEOTIDE SEQUENCE [LARGE SCALE GENOMIC DNA]</scope>
    <source>
        <strain evidence="3">E44_bin18</strain>
    </source>
</reference>
<proteinExistence type="inferred from homology"/>
<name>A0A523UN93_UNCT6</name>
<protein>
    <submittedName>
        <fullName evidence="3">FMN-binding glutamate synthase family protein</fullName>
    </submittedName>
</protein>
<dbReference type="GO" id="GO:0006537">
    <property type="term" value="P:glutamate biosynthetic process"/>
    <property type="evidence" value="ECO:0007669"/>
    <property type="project" value="InterPro"/>
</dbReference>
<dbReference type="Pfam" id="PF01645">
    <property type="entry name" value="Glu_synthase"/>
    <property type="match status" value="1"/>
</dbReference>
<dbReference type="AlphaFoldDB" id="A0A523UN93"/>
<evidence type="ECO:0000259" key="2">
    <source>
        <dbReference type="Pfam" id="PF01645"/>
    </source>
</evidence>
<dbReference type="InterPro" id="IPR002932">
    <property type="entry name" value="Glu_synthdom"/>
</dbReference>
<comment type="caution">
    <text evidence="3">The sequence shown here is derived from an EMBL/GenBank/DDBJ whole genome shotgun (WGS) entry which is preliminary data.</text>
</comment>